<feature type="transmembrane region" description="Helical" evidence="1">
    <location>
        <begin position="62"/>
        <end position="78"/>
    </location>
</feature>
<gene>
    <name evidence="2" type="ORF">SOO65_00440</name>
</gene>
<name>A0AAX4HQJ2_9BACT</name>
<keyword evidence="1" id="KW-1133">Transmembrane helix</keyword>
<evidence type="ECO:0000313" key="2">
    <source>
        <dbReference type="EMBL" id="WPU65214.1"/>
    </source>
</evidence>
<evidence type="ECO:0008006" key="4">
    <source>
        <dbReference type="Google" id="ProtNLM"/>
    </source>
</evidence>
<keyword evidence="3" id="KW-1185">Reference proteome</keyword>
<keyword evidence="1" id="KW-0472">Membrane</keyword>
<dbReference type="AlphaFoldDB" id="A0AAX4HQJ2"/>
<dbReference type="Proteomes" id="UP001324634">
    <property type="component" value="Chromosome"/>
</dbReference>
<feature type="transmembrane region" description="Helical" evidence="1">
    <location>
        <begin position="31"/>
        <end position="50"/>
    </location>
</feature>
<dbReference type="EMBL" id="CP139487">
    <property type="protein sequence ID" value="WPU65214.1"/>
    <property type="molecule type" value="Genomic_DNA"/>
</dbReference>
<organism evidence="2 3">
    <name type="scientific">Peredibacter starrii</name>
    <dbReference type="NCBI Taxonomy" id="28202"/>
    <lineage>
        <taxon>Bacteria</taxon>
        <taxon>Pseudomonadati</taxon>
        <taxon>Bdellovibrionota</taxon>
        <taxon>Bacteriovoracia</taxon>
        <taxon>Bacteriovoracales</taxon>
        <taxon>Bacteriovoracaceae</taxon>
        <taxon>Peredibacter</taxon>
    </lineage>
</organism>
<dbReference type="KEGG" id="psti:SOO65_00440"/>
<evidence type="ECO:0000313" key="3">
    <source>
        <dbReference type="Proteomes" id="UP001324634"/>
    </source>
</evidence>
<evidence type="ECO:0000256" key="1">
    <source>
        <dbReference type="SAM" id="Phobius"/>
    </source>
</evidence>
<protein>
    <recommendedName>
        <fullName evidence="4">DUF4105 domain-containing protein</fullName>
    </recommendedName>
</protein>
<accession>A0AAX4HQJ2</accession>
<reference evidence="2 3" key="1">
    <citation type="submission" date="2023-11" db="EMBL/GenBank/DDBJ databases">
        <title>Peredibacter starrii A3.12.</title>
        <authorList>
            <person name="Mitchell R.J."/>
        </authorList>
    </citation>
    <scope>NUCLEOTIDE SEQUENCE [LARGE SCALE GENOMIC DNA]</scope>
    <source>
        <strain evidence="2 3">A3.12</strain>
    </source>
</reference>
<sequence length="242" mass="28429">MKRLKLVFAIVILLFALPIWRFIDFAVIFSPFEFISSVALFIWFGLFVAIPVKLVRPQIKTIYIVLGIFLFGALSFWVNPLSNQATLDPKLNHCGRLTYTSTFYPVRNILTEAHLDDLEVRNQMCWVRKMVSRVPQKFDSADELAAYNNLLTDKLMKPEYKFRATLPMIAMLHLQINMSSHMELGPKYLYDQVHFWLNHYTVEISQRQYSALSWPFSKYIQFEYGLIERNWEGLVDAIQISE</sequence>
<keyword evidence="1" id="KW-0812">Transmembrane</keyword>
<proteinExistence type="predicted"/>
<dbReference type="RefSeq" id="WP_321395360.1">
    <property type="nucleotide sequence ID" value="NZ_CP139487.1"/>
</dbReference>